<accession>A0A0W0YR17</accession>
<comment type="caution">
    <text evidence="4">The sequence shown here is derived from an EMBL/GenBank/DDBJ whole genome shotgun (WGS) entry which is preliminary data.</text>
</comment>
<dbReference type="Proteomes" id="UP000054703">
    <property type="component" value="Unassembled WGS sequence"/>
</dbReference>
<evidence type="ECO:0000256" key="1">
    <source>
        <dbReference type="ARBA" id="ARBA00010333"/>
    </source>
</evidence>
<evidence type="ECO:0000313" key="5">
    <source>
        <dbReference type="Proteomes" id="UP000054703"/>
    </source>
</evidence>
<dbReference type="PANTHER" id="PTHR35936:SF17">
    <property type="entry name" value="ARGININE-BINDING EXTRACELLULAR PROTEIN ARTP"/>
    <property type="match status" value="1"/>
</dbReference>
<dbReference type="InterPro" id="IPR001638">
    <property type="entry name" value="Solute-binding_3/MltF_N"/>
</dbReference>
<name>A0A0W0YR17_9GAMM</name>
<dbReference type="PATRIC" id="fig|45074.5.peg.2373"/>
<protein>
    <submittedName>
        <fullName evidence="4">Glutamine ABC transporter</fullName>
    </submittedName>
</protein>
<comment type="similarity">
    <text evidence="1">Belongs to the bacterial solute-binding protein 3 family.</text>
</comment>
<dbReference type="AlphaFoldDB" id="A0A0W0YR17"/>
<keyword evidence="5" id="KW-1185">Reference proteome</keyword>
<organism evidence="4 5">
    <name type="scientific">Legionella santicrucis</name>
    <dbReference type="NCBI Taxonomy" id="45074"/>
    <lineage>
        <taxon>Bacteria</taxon>
        <taxon>Pseudomonadati</taxon>
        <taxon>Pseudomonadota</taxon>
        <taxon>Gammaproteobacteria</taxon>
        <taxon>Legionellales</taxon>
        <taxon>Legionellaceae</taxon>
        <taxon>Legionella</taxon>
    </lineage>
</organism>
<reference evidence="4 5" key="1">
    <citation type="submission" date="2015-11" db="EMBL/GenBank/DDBJ databases">
        <title>Genomic analysis of 38 Legionella species identifies large and diverse effector repertoires.</title>
        <authorList>
            <person name="Burstein D."/>
            <person name="Amaro F."/>
            <person name="Zusman T."/>
            <person name="Lifshitz Z."/>
            <person name="Cohen O."/>
            <person name="Gilbert J.A."/>
            <person name="Pupko T."/>
            <person name="Shuman H.A."/>
            <person name="Segal G."/>
        </authorList>
    </citation>
    <scope>NUCLEOTIDE SEQUENCE [LARGE SCALE GENOMIC DNA]</scope>
    <source>
        <strain evidence="4 5">SC-63-C7</strain>
    </source>
</reference>
<proteinExistence type="inferred from homology"/>
<evidence type="ECO:0000313" key="4">
    <source>
        <dbReference type="EMBL" id="KTD59313.1"/>
    </source>
</evidence>
<dbReference type="EMBL" id="LNYU01000054">
    <property type="protein sequence ID" value="KTD59313.1"/>
    <property type="molecule type" value="Genomic_DNA"/>
</dbReference>
<gene>
    <name evidence="4" type="ORF">Lsan_2217</name>
</gene>
<evidence type="ECO:0000256" key="2">
    <source>
        <dbReference type="ARBA" id="ARBA00022729"/>
    </source>
</evidence>
<dbReference type="PANTHER" id="PTHR35936">
    <property type="entry name" value="MEMBRANE-BOUND LYTIC MUREIN TRANSGLYCOSYLASE F"/>
    <property type="match status" value="1"/>
</dbReference>
<dbReference type="Gene3D" id="3.40.190.10">
    <property type="entry name" value="Periplasmic binding protein-like II"/>
    <property type="match status" value="2"/>
</dbReference>
<dbReference type="SMART" id="SM00062">
    <property type="entry name" value="PBPb"/>
    <property type="match status" value="1"/>
</dbReference>
<dbReference type="SUPFAM" id="SSF53850">
    <property type="entry name" value="Periplasmic binding protein-like II"/>
    <property type="match status" value="1"/>
</dbReference>
<feature type="domain" description="Solute-binding protein family 3/N-terminal" evidence="3">
    <location>
        <begin position="14"/>
        <end position="234"/>
    </location>
</feature>
<dbReference type="STRING" id="45074.Lsan_2217"/>
<evidence type="ECO:0000259" key="3">
    <source>
        <dbReference type="SMART" id="SM00062"/>
    </source>
</evidence>
<dbReference type="Pfam" id="PF00497">
    <property type="entry name" value="SBP_bac_3"/>
    <property type="match status" value="1"/>
</dbReference>
<keyword evidence="2" id="KW-0732">Signal</keyword>
<sequence length="235" mass="26374">MLFLSPFSYCNPLKVGVAVSGLPISEKVDTADGPYYFGFCIDLMNEVCKRIDKKCTYREITLSNQFDVLGQGKIDLLILPRPYTSLDFTQYAMSVPYAVSKIQFITLKESSINKVADIKNKKIGVIKNTFYSLLTQSPYHDSNKIISYNSNSDLILGLVHHKIDVIALNNALAYILINNSYYDIKFVGSSLSMGDGYGIIALPDKEALIKKINDAILSIEKDGSYVSIYQKYYAY</sequence>